<dbReference type="GO" id="GO:0140096">
    <property type="term" value="F:catalytic activity, acting on a protein"/>
    <property type="evidence" value="ECO:0007669"/>
    <property type="project" value="UniProtKB-ARBA"/>
</dbReference>
<name>A0A953I9I2_SYMTR</name>
<proteinExistence type="predicted"/>
<accession>A0A953I9I2</accession>
<dbReference type="InterPro" id="IPR045864">
    <property type="entry name" value="aa-tRNA-synth_II/BPL/LPL"/>
</dbReference>
<reference evidence="2" key="1">
    <citation type="submission" date="2017-11" db="EMBL/GenBank/DDBJ databases">
        <title>Three new genomes from thermophilic consortium.</title>
        <authorList>
            <person name="Quaggio R."/>
            <person name="Amgarten D."/>
            <person name="Setubal J.C."/>
        </authorList>
    </citation>
    <scope>NUCLEOTIDE SEQUENCE</scope>
    <source>
        <strain evidence="2">ZCTH01-B2</strain>
    </source>
</reference>
<dbReference type="GO" id="GO:0016740">
    <property type="term" value="F:transferase activity"/>
    <property type="evidence" value="ECO:0007669"/>
    <property type="project" value="UniProtKB-ARBA"/>
</dbReference>
<sequence length="201" mass="21953">MEILPLPYDAIALERFRREGPFIWLWEPERTEAVLGAGTPETDVDLARCAAEGVPVYRRRGGGGAVVLAPGCLVITAAYEASRRRFATQWIGPVAEAIARALRSLGLHGAAVRGMGDVAIGDLKVLGSSLYANRQVALYQGSLLVDPDLDRIARYLPHPSREPDYRRGRSHAEFMTSLVRAGYRGDMAALRAALLAELERV</sequence>
<comment type="caution">
    <text evidence="2">The sequence shown here is derived from an EMBL/GenBank/DDBJ whole genome shotgun (WGS) entry which is preliminary data.</text>
</comment>
<evidence type="ECO:0000313" key="2">
    <source>
        <dbReference type="EMBL" id="MBY6276888.1"/>
    </source>
</evidence>
<dbReference type="PANTHER" id="PTHR43679">
    <property type="entry name" value="OCTANOYLTRANSFERASE LIPM-RELATED"/>
    <property type="match status" value="1"/>
</dbReference>
<organism evidence="2 3">
    <name type="scientific">Symbiobacterium thermophilum</name>
    <dbReference type="NCBI Taxonomy" id="2734"/>
    <lineage>
        <taxon>Bacteria</taxon>
        <taxon>Bacillati</taxon>
        <taxon>Bacillota</taxon>
        <taxon>Clostridia</taxon>
        <taxon>Eubacteriales</taxon>
        <taxon>Symbiobacteriaceae</taxon>
        <taxon>Symbiobacterium</taxon>
    </lineage>
</organism>
<dbReference type="Proteomes" id="UP000732377">
    <property type="component" value="Unassembled WGS sequence"/>
</dbReference>
<dbReference type="GO" id="GO:0009249">
    <property type="term" value="P:protein lipoylation"/>
    <property type="evidence" value="ECO:0007669"/>
    <property type="project" value="UniProtKB-ARBA"/>
</dbReference>
<dbReference type="InterPro" id="IPR050664">
    <property type="entry name" value="Octanoyltrans_LipM/LipL"/>
</dbReference>
<dbReference type="RefSeq" id="WP_273379998.1">
    <property type="nucleotide sequence ID" value="NZ_PIUK01000117.1"/>
</dbReference>
<dbReference type="PROSITE" id="PS51733">
    <property type="entry name" value="BPL_LPL_CATALYTIC"/>
    <property type="match status" value="1"/>
</dbReference>
<protein>
    <recommendedName>
        <fullName evidence="1">BPL/LPL catalytic domain-containing protein</fullName>
    </recommendedName>
</protein>
<dbReference type="EMBL" id="PIUK01000117">
    <property type="protein sequence ID" value="MBY6276888.1"/>
    <property type="molecule type" value="Genomic_DNA"/>
</dbReference>
<dbReference type="InterPro" id="IPR004143">
    <property type="entry name" value="BPL_LPL_catalytic"/>
</dbReference>
<gene>
    <name evidence="2" type="ORF">CWE10_11880</name>
</gene>
<dbReference type="PANTHER" id="PTHR43679:SF2">
    <property type="entry name" value="OCTANOYL-[GCVH]:PROTEIN N-OCTANOYLTRANSFERASE"/>
    <property type="match status" value="1"/>
</dbReference>
<feature type="domain" description="BPL/LPL catalytic" evidence="1">
    <location>
        <begin position="17"/>
        <end position="201"/>
    </location>
</feature>
<dbReference type="AlphaFoldDB" id="A0A953I9I2"/>
<dbReference type="Gene3D" id="3.30.930.10">
    <property type="entry name" value="Bira Bifunctional Protein, Domain 2"/>
    <property type="match status" value="1"/>
</dbReference>
<evidence type="ECO:0000259" key="1">
    <source>
        <dbReference type="PROSITE" id="PS51733"/>
    </source>
</evidence>
<evidence type="ECO:0000313" key="3">
    <source>
        <dbReference type="Proteomes" id="UP000732377"/>
    </source>
</evidence>
<dbReference type="SUPFAM" id="SSF55681">
    <property type="entry name" value="Class II aaRS and biotin synthetases"/>
    <property type="match status" value="1"/>
</dbReference>
<dbReference type="Pfam" id="PF21948">
    <property type="entry name" value="LplA-B_cat"/>
    <property type="match status" value="1"/>
</dbReference>